<keyword evidence="2" id="KW-0472">Membrane</keyword>
<dbReference type="InterPro" id="IPR003609">
    <property type="entry name" value="Pan_app"/>
</dbReference>
<dbReference type="AlphaFoldDB" id="A0A6C0DIQ1"/>
<feature type="domain" description="Apple" evidence="3">
    <location>
        <begin position="225"/>
        <end position="303"/>
    </location>
</feature>
<protein>
    <recommendedName>
        <fullName evidence="3">Apple domain-containing protein</fullName>
    </recommendedName>
</protein>
<feature type="transmembrane region" description="Helical" evidence="2">
    <location>
        <begin position="7"/>
        <end position="28"/>
    </location>
</feature>
<feature type="region of interest" description="Disordered" evidence="1">
    <location>
        <begin position="33"/>
        <end position="84"/>
    </location>
</feature>
<sequence length="605" mass="65707">MDTKIKIFIILGLILLIVGSIILVYFFLIKKKPSSSPPSSPQPLPPSSSPPSSSPPSSSPPSSSPPSLSPPSSPQPLPPIDNTPKDAICSSNGVIINGNREEDLSIENKDENYNFSLSKLGRDIKTSIERFMFPERFTLSQPVVTDKNLLENDKYYVIGTIKQGSQITTTTSSINGGKNCLQFPNTIYKEAGNCPTDKTRDASGVCQWNSCSTDQVRDANGVCQCIYEKYTSKDIPGNDIRCIRNPSDFEICKIQCNNDPNCKAYNIIYQGGAWGQDWGCCLKNTSSIPTSDSNKIDYFKKIEGTPIKDSNGLCKSPCPPEKTRDANGICQWNSCPTDKTRDTNGICQWNPCSPEKTRDANGICQWNSCPINSTVDSSNGNCNCNSGYSKAPGHTGRTDTCYSNCPTNSTMDSNGNCNCNSGYSKAPGKTGRTDPCYYNCNPNTSSMDSNGNCNCNSGYVKSGDGQCNKPCGINENMNFYGACNCNDGFTRAGNGTCYKRCPANAIMDYNGNCNCIAQYQKQADGTCKYIQCKSDEYWDGTKCKTTNCGLGGYLDTSGSVWVCRCSAGYSLDFNGVCQPIPGYNSSRAVYDNIAFNNFLMKSGMG</sequence>
<dbReference type="EMBL" id="MN739627">
    <property type="protein sequence ID" value="QHT16818.1"/>
    <property type="molecule type" value="Genomic_DNA"/>
</dbReference>
<proteinExistence type="predicted"/>
<keyword evidence="2" id="KW-0812">Transmembrane</keyword>
<evidence type="ECO:0000259" key="3">
    <source>
        <dbReference type="PROSITE" id="PS50948"/>
    </source>
</evidence>
<feature type="compositionally biased region" description="Pro residues" evidence="1">
    <location>
        <begin position="35"/>
        <end position="81"/>
    </location>
</feature>
<name>A0A6C0DIQ1_9ZZZZ</name>
<evidence type="ECO:0000313" key="4">
    <source>
        <dbReference type="EMBL" id="QHT16818.1"/>
    </source>
</evidence>
<evidence type="ECO:0000256" key="2">
    <source>
        <dbReference type="SAM" id="Phobius"/>
    </source>
</evidence>
<accession>A0A6C0DIQ1</accession>
<evidence type="ECO:0000256" key="1">
    <source>
        <dbReference type="SAM" id="MobiDB-lite"/>
    </source>
</evidence>
<organism evidence="4">
    <name type="scientific">viral metagenome</name>
    <dbReference type="NCBI Taxonomy" id="1070528"/>
    <lineage>
        <taxon>unclassified sequences</taxon>
        <taxon>metagenomes</taxon>
        <taxon>organismal metagenomes</taxon>
    </lineage>
</organism>
<dbReference type="PROSITE" id="PS50948">
    <property type="entry name" value="PAN"/>
    <property type="match status" value="1"/>
</dbReference>
<keyword evidence="2" id="KW-1133">Transmembrane helix</keyword>
<reference evidence="4" key="1">
    <citation type="journal article" date="2020" name="Nature">
        <title>Giant virus diversity and host interactions through global metagenomics.</title>
        <authorList>
            <person name="Schulz F."/>
            <person name="Roux S."/>
            <person name="Paez-Espino D."/>
            <person name="Jungbluth S."/>
            <person name="Walsh D.A."/>
            <person name="Denef V.J."/>
            <person name="McMahon K.D."/>
            <person name="Konstantinidis K.T."/>
            <person name="Eloe-Fadrosh E.A."/>
            <person name="Kyrpides N.C."/>
            <person name="Woyke T."/>
        </authorList>
    </citation>
    <scope>NUCLEOTIDE SEQUENCE</scope>
    <source>
        <strain evidence="4">GVMAG-M-3300023174-207</strain>
    </source>
</reference>